<dbReference type="Gene3D" id="3.30.2310.20">
    <property type="entry name" value="RelE-like"/>
    <property type="match status" value="1"/>
</dbReference>
<dbReference type="EMBL" id="CP040736">
    <property type="protein sequence ID" value="QCX23733.1"/>
    <property type="molecule type" value="Genomic_DNA"/>
</dbReference>
<evidence type="ECO:0000313" key="2">
    <source>
        <dbReference type="Proteomes" id="UP000310673"/>
    </source>
</evidence>
<reference evidence="1 2" key="1">
    <citation type="submission" date="2019-05" db="EMBL/GenBank/DDBJ databases">
        <title>Genome Sequence of Lactobacillus futsaii Y97, a Potential Probiotic Strain Isolated from the Futsai of Taiwan.</title>
        <authorList>
            <person name="Du X."/>
        </authorList>
    </citation>
    <scope>NUCLEOTIDE SEQUENCE [LARGE SCALE GENOMIC DNA]</scope>
    <source>
        <strain evidence="1 2">Y97</strain>
    </source>
</reference>
<dbReference type="RefSeq" id="WP_083484525.1">
    <property type="nucleotide sequence ID" value="NZ_CP040736.1"/>
</dbReference>
<evidence type="ECO:0000313" key="1">
    <source>
        <dbReference type="EMBL" id="QCX23733.1"/>
    </source>
</evidence>
<dbReference type="SUPFAM" id="SSF143011">
    <property type="entry name" value="RelE-like"/>
    <property type="match status" value="1"/>
</dbReference>
<dbReference type="KEGG" id="lft:FG051_00835"/>
<proteinExistence type="predicted"/>
<protein>
    <submittedName>
        <fullName evidence="1">Plasmid maintenance system killer protein</fullName>
    </submittedName>
</protein>
<gene>
    <name evidence="1" type="ORF">FG051_00835</name>
</gene>
<dbReference type="Proteomes" id="UP000310673">
    <property type="component" value="Chromosome"/>
</dbReference>
<organism evidence="1 2">
    <name type="scientific">Companilactobacillus futsaii</name>
    <dbReference type="NCBI Taxonomy" id="938155"/>
    <lineage>
        <taxon>Bacteria</taxon>
        <taxon>Bacillati</taxon>
        <taxon>Bacillota</taxon>
        <taxon>Bacilli</taxon>
        <taxon>Lactobacillales</taxon>
        <taxon>Lactobacillaceae</taxon>
        <taxon>Companilactobacillus</taxon>
    </lineage>
</organism>
<dbReference type="AlphaFoldDB" id="A0A5B7SWH0"/>
<accession>A0A5B7SWH0</accession>
<dbReference type="InterPro" id="IPR035093">
    <property type="entry name" value="RelE/ParE_toxin_dom_sf"/>
</dbReference>
<sequence length="103" mass="11901">MIGLKMNIIFKNRKLENECLNPKITTRRYGIKMSLKIKQRIVEIKAADTVEQLVEFSIGRCHPLRGSRTGENAVDLVHPFRMVFTKVNSVSRTVCIIEIVDYH</sequence>
<name>A0A5B7SWH0_9LACO</name>